<dbReference type="InterPro" id="IPR052589">
    <property type="entry name" value="Arf-GAP_dual-PH_domain"/>
</dbReference>
<feature type="domain" description="PH" evidence="1">
    <location>
        <begin position="51"/>
        <end position="151"/>
    </location>
</feature>
<dbReference type="InterPro" id="IPR001849">
    <property type="entry name" value="PH_domain"/>
</dbReference>
<dbReference type="InterPro" id="IPR037849">
    <property type="entry name" value="PH1_ADAP"/>
</dbReference>
<dbReference type="AlphaFoldDB" id="A0A7R9DFF1"/>
<dbReference type="GO" id="GO:0005096">
    <property type="term" value="F:GTPase activator activity"/>
    <property type="evidence" value="ECO:0007669"/>
    <property type="project" value="InterPro"/>
</dbReference>
<dbReference type="GO" id="GO:0005547">
    <property type="term" value="F:phosphatidylinositol-3,4,5-trisphosphate binding"/>
    <property type="evidence" value="ECO:0007669"/>
    <property type="project" value="TreeGrafter"/>
</dbReference>
<gene>
    <name evidence="2" type="ORF">TCEB3V08_LOCUS11866</name>
</gene>
<dbReference type="Pfam" id="PF00169">
    <property type="entry name" value="PH"/>
    <property type="match status" value="1"/>
</dbReference>
<dbReference type="GO" id="GO:0005737">
    <property type="term" value="C:cytoplasm"/>
    <property type="evidence" value="ECO:0007669"/>
    <property type="project" value="TreeGrafter"/>
</dbReference>
<name>A0A7R9DFF1_TIMCR</name>
<dbReference type="Gene3D" id="2.30.29.30">
    <property type="entry name" value="Pleckstrin-homology domain (PH domain)/Phosphotyrosine-binding domain (PTB)"/>
    <property type="match status" value="2"/>
</dbReference>
<dbReference type="SMART" id="SM00233">
    <property type="entry name" value="PH"/>
    <property type="match status" value="1"/>
</dbReference>
<dbReference type="FunFam" id="2.30.29.30:FF:000080">
    <property type="entry name" value="Arf-GAP with dual PH domain-containing protein 1"/>
    <property type="match status" value="1"/>
</dbReference>
<accession>A0A7R9DFF1</accession>
<dbReference type="CDD" id="cd13252">
    <property type="entry name" value="PH1_ADAP"/>
    <property type="match status" value="1"/>
</dbReference>
<dbReference type="EMBL" id="OC323973">
    <property type="protein sequence ID" value="CAD7413737.1"/>
    <property type="molecule type" value="Genomic_DNA"/>
</dbReference>
<dbReference type="GO" id="GO:0005886">
    <property type="term" value="C:plasma membrane"/>
    <property type="evidence" value="ECO:0007669"/>
    <property type="project" value="TreeGrafter"/>
</dbReference>
<feature type="domain" description="PH" evidence="1">
    <location>
        <begin position="173"/>
        <end position="223"/>
    </location>
</feature>
<dbReference type="SUPFAM" id="SSF50729">
    <property type="entry name" value="PH domain-like"/>
    <property type="match status" value="2"/>
</dbReference>
<sequence>MTSQGVQAGETRVGLEMRADQYNVIVLIEQWIRAKYQREEFCHPERQTYIQGYMEGFLMKRGKEDSRYHARKFILSEAEDTLKYHIKEKKEPKAVIRLSELNVAFTPEKTNIPNSLQLSFLKDGSTRHIYIYHQDAEVIINWYMAIRCAKLHRLQIAYPAVSESELIDHLTKDFAREGWLWKTGPHSYDGYKKRWFSLDHRKLIVDEDVAVCGEVTDADIIPG</sequence>
<dbReference type="PROSITE" id="PS50003">
    <property type="entry name" value="PH_DOMAIN"/>
    <property type="match status" value="2"/>
</dbReference>
<dbReference type="GO" id="GO:1902936">
    <property type="term" value="F:phosphatidylinositol bisphosphate binding"/>
    <property type="evidence" value="ECO:0007669"/>
    <property type="project" value="InterPro"/>
</dbReference>
<evidence type="ECO:0000259" key="1">
    <source>
        <dbReference type="PROSITE" id="PS50003"/>
    </source>
</evidence>
<protein>
    <recommendedName>
        <fullName evidence="1">PH domain-containing protein</fullName>
    </recommendedName>
</protein>
<dbReference type="PANTHER" id="PTHR46021">
    <property type="entry name" value="ARF-GAP WITH DUAL PH DOMAIN-CONTAINING PROTEIN 1-LIKE PROTEIN"/>
    <property type="match status" value="1"/>
</dbReference>
<evidence type="ECO:0000313" key="2">
    <source>
        <dbReference type="EMBL" id="CAD7413737.1"/>
    </source>
</evidence>
<dbReference type="PANTHER" id="PTHR46021:SF2">
    <property type="entry name" value="ARF-GAP WITH DUAL PH DOMAIN-CONTAINING PROTEIN 1"/>
    <property type="match status" value="1"/>
</dbReference>
<proteinExistence type="predicted"/>
<reference evidence="2" key="1">
    <citation type="submission" date="2020-11" db="EMBL/GenBank/DDBJ databases">
        <authorList>
            <person name="Tran Van P."/>
        </authorList>
    </citation>
    <scope>NUCLEOTIDE SEQUENCE</scope>
</reference>
<dbReference type="InterPro" id="IPR011993">
    <property type="entry name" value="PH-like_dom_sf"/>
</dbReference>
<organism evidence="2">
    <name type="scientific">Timema cristinae</name>
    <name type="common">Walking stick</name>
    <dbReference type="NCBI Taxonomy" id="61476"/>
    <lineage>
        <taxon>Eukaryota</taxon>
        <taxon>Metazoa</taxon>
        <taxon>Ecdysozoa</taxon>
        <taxon>Arthropoda</taxon>
        <taxon>Hexapoda</taxon>
        <taxon>Insecta</taxon>
        <taxon>Pterygota</taxon>
        <taxon>Neoptera</taxon>
        <taxon>Polyneoptera</taxon>
        <taxon>Phasmatodea</taxon>
        <taxon>Timematodea</taxon>
        <taxon>Timematoidea</taxon>
        <taxon>Timematidae</taxon>
        <taxon>Timema</taxon>
    </lineage>
</organism>